<feature type="region of interest" description="Disordered" evidence="1">
    <location>
        <begin position="209"/>
        <end position="228"/>
    </location>
</feature>
<keyword evidence="4" id="KW-1185">Reference proteome</keyword>
<keyword evidence="2" id="KW-0732">Signal</keyword>
<comment type="caution">
    <text evidence="3">The sequence shown here is derived from an EMBL/GenBank/DDBJ whole genome shotgun (WGS) entry which is preliminary data.</text>
</comment>
<dbReference type="AlphaFoldDB" id="A0A5C6AJ94"/>
<organism evidence="3 4">
    <name type="scientific">Botrimarina colliarenosi</name>
    <dbReference type="NCBI Taxonomy" id="2528001"/>
    <lineage>
        <taxon>Bacteria</taxon>
        <taxon>Pseudomonadati</taxon>
        <taxon>Planctomycetota</taxon>
        <taxon>Planctomycetia</taxon>
        <taxon>Pirellulales</taxon>
        <taxon>Lacipirellulaceae</taxon>
        <taxon>Botrimarina</taxon>
    </lineage>
</organism>
<evidence type="ECO:0000313" key="3">
    <source>
        <dbReference type="EMBL" id="TWT99537.1"/>
    </source>
</evidence>
<evidence type="ECO:0000313" key="4">
    <source>
        <dbReference type="Proteomes" id="UP000317421"/>
    </source>
</evidence>
<dbReference type="EMBL" id="SJPR01000001">
    <property type="protein sequence ID" value="TWT99537.1"/>
    <property type="molecule type" value="Genomic_DNA"/>
</dbReference>
<evidence type="ECO:0000256" key="2">
    <source>
        <dbReference type="SAM" id="SignalP"/>
    </source>
</evidence>
<feature type="signal peptide" evidence="2">
    <location>
        <begin position="1"/>
        <end position="21"/>
    </location>
</feature>
<dbReference type="RefSeq" id="WP_146442411.1">
    <property type="nucleotide sequence ID" value="NZ_SJPR01000001.1"/>
</dbReference>
<accession>A0A5C6AJ94</accession>
<reference evidence="3 4" key="1">
    <citation type="submission" date="2019-02" db="EMBL/GenBank/DDBJ databases">
        <title>Deep-cultivation of Planctomycetes and their phenomic and genomic characterization uncovers novel biology.</title>
        <authorList>
            <person name="Wiegand S."/>
            <person name="Jogler M."/>
            <person name="Boedeker C."/>
            <person name="Pinto D."/>
            <person name="Vollmers J."/>
            <person name="Rivas-Marin E."/>
            <person name="Kohn T."/>
            <person name="Peeters S.H."/>
            <person name="Heuer A."/>
            <person name="Rast P."/>
            <person name="Oberbeckmann S."/>
            <person name="Bunk B."/>
            <person name="Jeske O."/>
            <person name="Meyerdierks A."/>
            <person name="Storesund J.E."/>
            <person name="Kallscheuer N."/>
            <person name="Luecker S."/>
            <person name="Lage O.M."/>
            <person name="Pohl T."/>
            <person name="Merkel B.J."/>
            <person name="Hornburger P."/>
            <person name="Mueller R.-W."/>
            <person name="Bruemmer F."/>
            <person name="Labrenz M."/>
            <person name="Spormann A.M."/>
            <person name="Op Den Camp H."/>
            <person name="Overmann J."/>
            <person name="Amann R."/>
            <person name="Jetten M.S.M."/>
            <person name="Mascher T."/>
            <person name="Medema M.H."/>
            <person name="Devos D.P."/>
            <person name="Kaster A.-K."/>
            <person name="Ovreas L."/>
            <person name="Rohde M."/>
            <person name="Galperin M.Y."/>
            <person name="Jogler C."/>
        </authorList>
    </citation>
    <scope>NUCLEOTIDE SEQUENCE [LARGE SCALE GENOMIC DNA]</scope>
    <source>
        <strain evidence="3 4">Pla108</strain>
    </source>
</reference>
<sequence length="228" mass="24493" precursor="true">MSLRRIPTARCLLALALVATAARSAEPQQARLTIDEAVYNVPLGKAFAVRIGGERVTLRIDPQSDNAFEAAGVAFRYPSSLKASDTAGGDDVQVWTLQGLSAAVMLQKYAAGLDAKSLRDVLVENLIEREGVSDKQQRVKLTGAERGYEGAQLRYQKPAQGKAPATETVQNVFTFANAEGIFALMVQDVHAPGEEESDEYAETLRLLGESLVTGEEPAPPEAPAEPPR</sequence>
<feature type="compositionally biased region" description="Pro residues" evidence="1">
    <location>
        <begin position="217"/>
        <end position="228"/>
    </location>
</feature>
<proteinExistence type="predicted"/>
<dbReference type="OrthoDB" id="277618at2"/>
<name>A0A5C6AJ94_9BACT</name>
<feature type="chain" id="PRO_5022923057" evidence="2">
    <location>
        <begin position="22"/>
        <end position="228"/>
    </location>
</feature>
<dbReference type="Proteomes" id="UP000317421">
    <property type="component" value="Unassembled WGS sequence"/>
</dbReference>
<gene>
    <name evidence="3" type="ORF">Pla108_04800</name>
</gene>
<protein>
    <submittedName>
        <fullName evidence="3">Uncharacterized protein</fullName>
    </submittedName>
</protein>
<evidence type="ECO:0000256" key="1">
    <source>
        <dbReference type="SAM" id="MobiDB-lite"/>
    </source>
</evidence>